<reference evidence="1" key="2">
    <citation type="submission" date="2004-09" db="EMBL/GenBank/DDBJ databases">
        <authorList>
            <person name="Gloeckner G."/>
            <person name="Schilhabel M."/>
            <person name="Lehmann R."/>
            <person name="Platzer M."/>
        </authorList>
    </citation>
    <scope>NUCLEOTIDE SEQUENCE</scope>
    <source>
        <strain evidence="1">PBi</strain>
    </source>
</reference>
<gene>
    <name evidence="1" type="ordered locus">BGP136</name>
</gene>
<dbReference type="RefSeq" id="WP_158605698.1">
    <property type="nucleotide sequence ID" value="NZ_CP028875.1"/>
</dbReference>
<evidence type="ECO:0000313" key="1">
    <source>
        <dbReference type="EMBL" id="AAU85987.1"/>
    </source>
</evidence>
<dbReference type="AlphaFoldDB" id="A0A7I6GXJ0"/>
<reference evidence="1" key="1">
    <citation type="journal article" date="2004" name="Nucleic Acids Res.">
        <title>Comparative analysis of the Borrelia garinii genome.</title>
        <authorList>
            <person name="Glockner G."/>
            <person name="Lehmann R."/>
            <person name="Romualdi A."/>
            <person name="Pradella S."/>
            <person name="Schulte-Spechtel U."/>
            <person name="Schilhabel M."/>
            <person name="Wilske B."/>
            <person name="Suhnel J."/>
            <person name="Platzer M."/>
        </authorList>
    </citation>
    <scope>NUCLEOTIDE SEQUENCE [LARGE SCALE GENOMIC DNA]</scope>
    <source>
        <strain>ATCC BAA-2496 / DSM 23469 / PBi</strain>
        <strain evidence="1">PBi</strain>
        <plasmid>8</plasmid>
    </source>
</reference>
<evidence type="ECO:0000313" key="2">
    <source>
        <dbReference type="Proteomes" id="UP000002276"/>
    </source>
</evidence>
<accession>A0A7I6GXJ0</accession>
<proteinExistence type="predicted"/>
<protein>
    <submittedName>
        <fullName evidence="1">Uncharacterized protein</fullName>
    </submittedName>
</protein>
<name>A0A7I6GXJ0_BORGP</name>
<geneLocation type="plasmid" evidence="2">
    <name>8</name>
</geneLocation>
<sequence>MVVKKEEKGDDDDNKIKRELKNAIEKIHKILKNMEDGIDSTNKDNIRDKIEDSTYDLY</sequence>
<dbReference type="EMBL" id="AY722922">
    <property type="protein sequence ID" value="AAU85987.1"/>
    <property type="molecule type" value="Genomic_DNA"/>
</dbReference>
<organism evidence="1">
    <name type="scientific">Borrelia garinii subsp. bavariensis (strain ATCC BAA-2496 / DSM 23469 / PBi)</name>
    <name type="common">Borreliella bavariensis</name>
    <dbReference type="NCBI Taxonomy" id="290434"/>
    <lineage>
        <taxon>Bacteria</taxon>
        <taxon>Pseudomonadati</taxon>
        <taxon>Spirochaetota</taxon>
        <taxon>Spirochaetia</taxon>
        <taxon>Spirochaetales</taxon>
        <taxon>Borreliaceae</taxon>
        <taxon>Borreliella</taxon>
    </lineage>
</organism>